<reference evidence="1" key="1">
    <citation type="submission" date="2021-01" db="EMBL/GenBank/DDBJ databases">
        <authorList>
            <person name="Corre E."/>
            <person name="Pelletier E."/>
            <person name="Niang G."/>
            <person name="Scheremetjew M."/>
            <person name="Finn R."/>
            <person name="Kale V."/>
            <person name="Holt S."/>
            <person name="Cochrane G."/>
            <person name="Meng A."/>
            <person name="Brown T."/>
            <person name="Cohen L."/>
        </authorList>
    </citation>
    <scope>NUCLEOTIDE SEQUENCE</scope>
    <source>
        <strain evidence="1">UTEX LB 2760</strain>
    </source>
</reference>
<proteinExistence type="predicted"/>
<evidence type="ECO:0000313" key="1">
    <source>
        <dbReference type="EMBL" id="CAD8401511.1"/>
    </source>
</evidence>
<sequence>MLTIVVDHIISSCAADTEDQSPVAKVHNAASDRSVHFFLLVDDSPLEAADPVWLEMQWTNSVLRERLLQHDVFTSFHQVLCHQLSHIKVHDRVTAYTLRFSSSSHCFRQSPMTSGSNSVLLTIV</sequence>
<dbReference type="AlphaFoldDB" id="A0A7S0BRN7"/>
<dbReference type="EMBL" id="HBEK01021140">
    <property type="protein sequence ID" value="CAD8401511.1"/>
    <property type="molecule type" value="Transcribed_RNA"/>
</dbReference>
<name>A0A7S0BRN7_9RHOD</name>
<accession>A0A7S0BRN7</accession>
<protein>
    <submittedName>
        <fullName evidence="1">Uncharacterized protein</fullName>
    </submittedName>
</protein>
<gene>
    <name evidence="1" type="ORF">RMAR0315_LOCUS11515</name>
</gene>
<organism evidence="1">
    <name type="scientific">Rhodosorus marinus</name>
    <dbReference type="NCBI Taxonomy" id="101924"/>
    <lineage>
        <taxon>Eukaryota</taxon>
        <taxon>Rhodophyta</taxon>
        <taxon>Stylonematophyceae</taxon>
        <taxon>Stylonematales</taxon>
        <taxon>Stylonemataceae</taxon>
        <taxon>Rhodosorus</taxon>
    </lineage>
</organism>